<sequence length="147" mass="15521">MRDYRDILGGLSLILIGLYAAIYSFVLLRIGSLSNMGPGFAPASMGIILVFLGLGIMVPAFLRAGAWPSGDLRAFLAVSASVATFAILLRPFGLIPAIFGLTFVAYLSDDSMTLLGRLCVAAGLCLGATLIFVVALGVQIPILNWPW</sequence>
<dbReference type="AlphaFoldDB" id="A0AAW9RZ74"/>
<organism evidence="3 4">
    <name type="scientific">Microbaculum marinum</name>
    <dbReference type="NCBI Taxonomy" id="1764581"/>
    <lineage>
        <taxon>Bacteria</taxon>
        <taxon>Pseudomonadati</taxon>
        <taxon>Pseudomonadota</taxon>
        <taxon>Alphaproteobacteria</taxon>
        <taxon>Hyphomicrobiales</taxon>
        <taxon>Tepidamorphaceae</taxon>
        <taxon>Microbaculum</taxon>
    </lineage>
</organism>
<comment type="caution">
    <text evidence="3">The sequence shown here is derived from an EMBL/GenBank/DDBJ whole genome shotgun (WGS) entry which is preliminary data.</text>
</comment>
<keyword evidence="1" id="KW-1133">Transmembrane helix</keyword>
<keyword evidence="4" id="KW-1185">Reference proteome</keyword>
<dbReference type="RefSeq" id="WP_340331948.1">
    <property type="nucleotide sequence ID" value="NZ_JAZHOF010000011.1"/>
</dbReference>
<feature type="transmembrane region" description="Helical" evidence="1">
    <location>
        <begin position="119"/>
        <end position="142"/>
    </location>
</feature>
<keyword evidence="1" id="KW-0812">Transmembrane</keyword>
<evidence type="ECO:0000313" key="4">
    <source>
        <dbReference type="Proteomes" id="UP001378188"/>
    </source>
</evidence>
<keyword evidence="1" id="KW-0472">Membrane</keyword>
<evidence type="ECO:0000259" key="2">
    <source>
        <dbReference type="Pfam" id="PF07331"/>
    </source>
</evidence>
<feature type="transmembrane region" description="Helical" evidence="1">
    <location>
        <begin position="40"/>
        <end position="62"/>
    </location>
</feature>
<proteinExistence type="predicted"/>
<feature type="domain" description="DUF1468" evidence="2">
    <location>
        <begin position="10"/>
        <end position="141"/>
    </location>
</feature>
<name>A0AAW9RZ74_9HYPH</name>
<evidence type="ECO:0000256" key="1">
    <source>
        <dbReference type="SAM" id="Phobius"/>
    </source>
</evidence>
<reference evidence="3 4" key="1">
    <citation type="submission" date="2024-02" db="EMBL/GenBank/DDBJ databases">
        <title>Genome analysis and characterization of Microbaculum marinisediminis sp. nov., isolated from marine sediment.</title>
        <authorList>
            <person name="Du Z.-J."/>
            <person name="Ye Y.-Q."/>
            <person name="Zhang Z.-R."/>
            <person name="Yuan S.-M."/>
            <person name="Zhang X.-Y."/>
        </authorList>
    </citation>
    <scope>NUCLEOTIDE SEQUENCE [LARGE SCALE GENOMIC DNA]</scope>
    <source>
        <strain evidence="3 4">SDUM1044001</strain>
    </source>
</reference>
<feature type="transmembrane region" description="Helical" evidence="1">
    <location>
        <begin position="74"/>
        <end position="107"/>
    </location>
</feature>
<gene>
    <name evidence="3" type="ORF">V3328_22365</name>
</gene>
<dbReference type="InterPro" id="IPR009936">
    <property type="entry name" value="DUF1468"/>
</dbReference>
<protein>
    <submittedName>
        <fullName evidence="3">Tripartite tricarboxylate transporter TctB family protein</fullName>
    </submittedName>
</protein>
<feature type="transmembrane region" description="Helical" evidence="1">
    <location>
        <begin position="6"/>
        <end position="28"/>
    </location>
</feature>
<dbReference type="Proteomes" id="UP001378188">
    <property type="component" value="Unassembled WGS sequence"/>
</dbReference>
<evidence type="ECO:0000313" key="3">
    <source>
        <dbReference type="EMBL" id="MEJ8574245.1"/>
    </source>
</evidence>
<accession>A0AAW9RZ74</accession>
<dbReference type="EMBL" id="JAZHOF010000011">
    <property type="protein sequence ID" value="MEJ8574245.1"/>
    <property type="molecule type" value="Genomic_DNA"/>
</dbReference>
<dbReference type="Pfam" id="PF07331">
    <property type="entry name" value="TctB"/>
    <property type="match status" value="1"/>
</dbReference>